<reference evidence="3 4" key="2">
    <citation type="submission" date="2024-07" db="EMBL/GenBank/DDBJ databases">
        <authorList>
            <person name="Akdeniz Z."/>
        </authorList>
    </citation>
    <scope>NUCLEOTIDE SEQUENCE [LARGE SCALE GENOMIC DNA]</scope>
</reference>
<keyword evidence="4" id="KW-1185">Reference proteome</keyword>
<keyword evidence="1" id="KW-0378">Hydrolase</keyword>
<dbReference type="AlphaFoldDB" id="A0AA86PV21"/>
<accession>A0AA86PV21</accession>
<dbReference type="PANTHER" id="PTHR11247">
    <property type="entry name" value="PALMITOYL-PROTEIN THIOESTERASE/DOLICHYLDIPHOSPHATASE 1"/>
    <property type="match status" value="1"/>
</dbReference>
<evidence type="ECO:0000313" key="3">
    <source>
        <dbReference type="EMBL" id="CAL6051056.1"/>
    </source>
</evidence>
<comment type="caution">
    <text evidence="2">The sequence shown here is derived from an EMBL/GenBank/DDBJ whole genome shotgun (WGS) entry which is preliminary data.</text>
</comment>
<dbReference type="EMBL" id="CAXDID020000186">
    <property type="protein sequence ID" value="CAL6051056.1"/>
    <property type="molecule type" value="Genomic_DNA"/>
</dbReference>
<dbReference type="GO" id="GO:0005764">
    <property type="term" value="C:lysosome"/>
    <property type="evidence" value="ECO:0007669"/>
    <property type="project" value="TreeGrafter"/>
</dbReference>
<protein>
    <submittedName>
        <fullName evidence="2">Palmitoyl-protein thioesterase</fullName>
    </submittedName>
    <submittedName>
        <fullName evidence="3">Palmitoyl-protein_thioesterase</fullName>
    </submittedName>
</protein>
<evidence type="ECO:0000313" key="2">
    <source>
        <dbReference type="EMBL" id="CAI9946784.1"/>
    </source>
</evidence>
<organism evidence="2">
    <name type="scientific">Hexamita inflata</name>
    <dbReference type="NCBI Taxonomy" id="28002"/>
    <lineage>
        <taxon>Eukaryota</taxon>
        <taxon>Metamonada</taxon>
        <taxon>Diplomonadida</taxon>
        <taxon>Hexamitidae</taxon>
        <taxon>Hexamitinae</taxon>
        <taxon>Hexamita</taxon>
    </lineage>
</organism>
<dbReference type="Proteomes" id="UP001642409">
    <property type="component" value="Unassembled WGS sequence"/>
</dbReference>
<dbReference type="Gene3D" id="3.40.50.1820">
    <property type="entry name" value="alpha/beta hydrolase"/>
    <property type="match status" value="1"/>
</dbReference>
<name>A0AA86PV21_9EUKA</name>
<gene>
    <name evidence="2" type="ORF">HINF_LOCUS34429</name>
    <name evidence="3" type="ORF">HINF_LOCUS44188</name>
</gene>
<dbReference type="InterPro" id="IPR029058">
    <property type="entry name" value="AB_hydrolase_fold"/>
</dbReference>
<dbReference type="PANTHER" id="PTHR11247:SF8">
    <property type="entry name" value="PALMITOYL-PROTEIN THIOESTERASE 1"/>
    <property type="match status" value="1"/>
</dbReference>
<dbReference type="Pfam" id="PF02089">
    <property type="entry name" value="Palm_thioest"/>
    <property type="match status" value="1"/>
</dbReference>
<proteinExistence type="predicted"/>
<sequence>MLTACEAGDSKIPIILIHGFDWDETAFDQLLFNIQNDFPDRTVVAPKILFRSFSSIFTGTSRYVRGVATAIRKAARGSECIGLIGHSQGGLMSRAYIQLYSGYHNNYYPEVRNFISLAGAQGGYFCDDQCSLFDSVLVDSFMSFFKKHQVAYSSLSQTRIMPGGYWRDPYHYKDLYQKQCNILAQINGECTDQSLTSGRERFIKLTKFYTFYSNIDETLLPATSRNFAMYEPETGNYLPIMNNPIFLNDNFGLKTLYDAGKWKTCRVDILHDQFVEQQDFYDNYLKLVLQGNDNLVCL</sequence>
<dbReference type="GO" id="GO:0016790">
    <property type="term" value="F:thiolester hydrolase activity"/>
    <property type="evidence" value="ECO:0007669"/>
    <property type="project" value="TreeGrafter"/>
</dbReference>
<dbReference type="SUPFAM" id="SSF53474">
    <property type="entry name" value="alpha/beta-Hydrolases"/>
    <property type="match status" value="1"/>
</dbReference>
<evidence type="ECO:0000256" key="1">
    <source>
        <dbReference type="ARBA" id="ARBA00022801"/>
    </source>
</evidence>
<dbReference type="EMBL" id="CATOUU010000764">
    <property type="protein sequence ID" value="CAI9946784.1"/>
    <property type="molecule type" value="Genomic_DNA"/>
</dbReference>
<reference evidence="2" key="1">
    <citation type="submission" date="2023-06" db="EMBL/GenBank/DDBJ databases">
        <authorList>
            <person name="Kurt Z."/>
        </authorList>
    </citation>
    <scope>NUCLEOTIDE SEQUENCE</scope>
</reference>
<evidence type="ECO:0000313" key="4">
    <source>
        <dbReference type="Proteomes" id="UP001642409"/>
    </source>
</evidence>